<accession>A0A2N5SZF3</accession>
<keyword evidence="9" id="KW-0511">Multifunctional enzyme</keyword>
<keyword evidence="5" id="KW-0255">Endonuclease</keyword>
<keyword evidence="2" id="KW-0808">Transferase</keyword>
<evidence type="ECO:0000256" key="3">
    <source>
        <dbReference type="ARBA" id="ARBA00022695"/>
    </source>
</evidence>
<keyword evidence="6" id="KW-0378">Hydrolase</keyword>
<reference evidence="12 13" key="1">
    <citation type="submission" date="2017-11" db="EMBL/GenBank/DDBJ databases">
        <title>De novo assembly and phasing of dikaryotic genomes from two isolates of Puccinia coronata f. sp. avenae, the causal agent of oat crown rust.</title>
        <authorList>
            <person name="Miller M.E."/>
            <person name="Zhang Y."/>
            <person name="Omidvar V."/>
            <person name="Sperschneider J."/>
            <person name="Schwessinger B."/>
            <person name="Raley C."/>
            <person name="Palmer J.M."/>
            <person name="Garnica D."/>
            <person name="Upadhyaya N."/>
            <person name="Rathjen J."/>
            <person name="Taylor J.M."/>
            <person name="Park R.F."/>
            <person name="Dodds P.N."/>
            <person name="Hirsch C.D."/>
            <person name="Kianian S.F."/>
            <person name="Figueroa M."/>
        </authorList>
    </citation>
    <scope>NUCLEOTIDE SEQUENCE [LARGE SCALE GENOMIC DNA]</scope>
    <source>
        <strain evidence="12">12SD80</strain>
    </source>
</reference>
<dbReference type="FunFam" id="3.10.10.10:FF:000007">
    <property type="entry name" value="Retrovirus-related Pol polyprotein from transposon 17.6-like Protein"/>
    <property type="match status" value="1"/>
</dbReference>
<dbReference type="Gene3D" id="3.30.420.10">
    <property type="entry name" value="Ribonuclease H-like superfamily/Ribonuclease H"/>
    <property type="match status" value="1"/>
</dbReference>
<evidence type="ECO:0008006" key="14">
    <source>
        <dbReference type="Google" id="ProtNLM"/>
    </source>
</evidence>
<dbReference type="Proteomes" id="UP000235392">
    <property type="component" value="Unassembled WGS sequence"/>
</dbReference>
<dbReference type="InterPro" id="IPR041577">
    <property type="entry name" value="RT_RNaseH_2"/>
</dbReference>
<gene>
    <name evidence="12" type="ORF">PCASD_23485</name>
</gene>
<dbReference type="GO" id="GO:0003723">
    <property type="term" value="F:RNA binding"/>
    <property type="evidence" value="ECO:0007669"/>
    <property type="project" value="UniProtKB-KW"/>
</dbReference>
<keyword evidence="4" id="KW-0540">Nuclease</keyword>
<feature type="domain" description="Reverse transcriptase" evidence="10">
    <location>
        <begin position="116"/>
        <end position="370"/>
    </location>
</feature>
<keyword evidence="8" id="KW-0695">RNA-directed DNA polymerase</keyword>
<dbReference type="InterPro" id="IPR041588">
    <property type="entry name" value="Integrase_H2C2"/>
</dbReference>
<dbReference type="InterPro" id="IPR050951">
    <property type="entry name" value="Retrovirus_Pol_polyprotein"/>
</dbReference>
<dbReference type="Gene3D" id="1.10.340.70">
    <property type="match status" value="1"/>
</dbReference>
<dbReference type="GO" id="GO:0015074">
    <property type="term" value="P:DNA integration"/>
    <property type="evidence" value="ECO:0007669"/>
    <property type="project" value="InterPro"/>
</dbReference>
<name>A0A2N5SZF3_9BASI</name>
<evidence type="ECO:0000256" key="2">
    <source>
        <dbReference type="ARBA" id="ARBA00022679"/>
    </source>
</evidence>
<evidence type="ECO:0000256" key="5">
    <source>
        <dbReference type="ARBA" id="ARBA00022759"/>
    </source>
</evidence>
<dbReference type="SUPFAM" id="SSF56672">
    <property type="entry name" value="DNA/RNA polymerases"/>
    <property type="match status" value="1"/>
</dbReference>
<dbReference type="InterPro" id="IPR012337">
    <property type="entry name" value="RNaseH-like_sf"/>
</dbReference>
<protein>
    <recommendedName>
        <fullName evidence="14">Integrase catalytic domain-containing protein</fullName>
    </recommendedName>
</protein>
<organism evidence="12 13">
    <name type="scientific">Puccinia coronata f. sp. avenae</name>
    <dbReference type="NCBI Taxonomy" id="200324"/>
    <lineage>
        <taxon>Eukaryota</taxon>
        <taxon>Fungi</taxon>
        <taxon>Dikarya</taxon>
        <taxon>Basidiomycota</taxon>
        <taxon>Pucciniomycotina</taxon>
        <taxon>Pucciniomycetes</taxon>
        <taxon>Pucciniales</taxon>
        <taxon>Pucciniaceae</taxon>
        <taxon>Puccinia</taxon>
    </lineage>
</organism>
<dbReference type="AlphaFoldDB" id="A0A2N5SZF3"/>
<dbReference type="Pfam" id="PF00078">
    <property type="entry name" value="RVT_1"/>
    <property type="match status" value="1"/>
</dbReference>
<dbReference type="InterPro" id="IPR043502">
    <property type="entry name" value="DNA/RNA_pol_sf"/>
</dbReference>
<feature type="domain" description="Integrase catalytic" evidence="11">
    <location>
        <begin position="558"/>
        <end position="725"/>
    </location>
</feature>
<proteinExistence type="predicted"/>
<dbReference type="GO" id="GO:0004519">
    <property type="term" value="F:endonuclease activity"/>
    <property type="evidence" value="ECO:0007669"/>
    <property type="project" value="UniProtKB-KW"/>
</dbReference>
<evidence type="ECO:0000256" key="6">
    <source>
        <dbReference type="ARBA" id="ARBA00022801"/>
    </source>
</evidence>
<evidence type="ECO:0000256" key="4">
    <source>
        <dbReference type="ARBA" id="ARBA00022722"/>
    </source>
</evidence>
<comment type="caution">
    <text evidence="12">The sequence shown here is derived from an EMBL/GenBank/DDBJ whole genome shotgun (WGS) entry which is preliminary data.</text>
</comment>
<dbReference type="CDD" id="cd01647">
    <property type="entry name" value="RT_LTR"/>
    <property type="match status" value="1"/>
</dbReference>
<evidence type="ECO:0000259" key="10">
    <source>
        <dbReference type="PROSITE" id="PS50878"/>
    </source>
</evidence>
<dbReference type="PROSITE" id="PS50878">
    <property type="entry name" value="RT_POL"/>
    <property type="match status" value="1"/>
</dbReference>
<keyword evidence="3" id="KW-0548">Nucleotidyltransferase</keyword>
<dbReference type="PANTHER" id="PTHR37984">
    <property type="entry name" value="PROTEIN CBG26694"/>
    <property type="match status" value="1"/>
</dbReference>
<dbReference type="GO" id="GO:0006508">
    <property type="term" value="P:proteolysis"/>
    <property type="evidence" value="ECO:0007669"/>
    <property type="project" value="UniProtKB-KW"/>
</dbReference>
<sequence length="913" mass="102450">MDHAFPVICRAAPLSQYDVILGRDWIAANVSSTNWTSNEWVMKTPDGKTFSFFPKSSDCSPSSIHTLRTFAADPELIPLSRKAFRREMNKSNTEVFVCSVLEGSLNVLGPREAPQASFPTIFSSSEPFGSRLRSLVSKYDGLFAPIDSVSRKERVIEHLIDTADAKPVYQNVRQMSPLLLQELKTRLHKLQSTGFIRPSTSAWSSPILFAKNASGSLRFCVDYRALNSVTKKDRHPLPLIQECFDALQGAKFFSKIDLQQGFHQMKISSADVPKTAFGTKYGHYEWLVMPFGLVNAPSTFQRMMTHILREYIDVFVQVYLDDILIYSDTEDDHAHHIDLVLSLLQTEELRCSGHKCSFGLEEIQYVGHLVSQNGIRPMPEKLKAVESWPRPSNVHDVRSFLGGNVTKRQIIKWFPLHEKAFLELKAALVTAPVLLMPDSSKPYTIETDALDYAIGAVLLQLGLDDLPHPVAFESSKLNSAQRNYPAQERELLAIIHSWLSSDLHCSDWPLLIPSIIDKIDIPLAISSSLITTAMENCKLFSYDAEAKVLLYKGRPGRPESSPFIPFVHRLDLLHSVHDSLGHRGRDATLSLLRGRGWWPHRATDVKDYIPTASAIADVLLQHVIIPFGTPREFLTDRGSNFLSKGLLKFLANSNIEKINTSGYHPQTNGKNERFNGILEAAIFRLNKTGDPSKWESVLAVALYSTRIHASDSSGFSPFELTYGVSPPLAVDRTRMIAEDPVCPGEDELRAHIRQINEKRCKALSGLSERSSRNKQSFDNKLGPDVITYDVGQSVKLRNEKYTKGQPRWYGPFEISKKLDNNVYILNSPDGEEYGRPVNGNNLRHVSLRSLITNDMWATPPIIAQQLRQKDARVAREALAKTKAIAKLTVPPRRLRVKFDGKFIDGGTGSAPHT</sequence>
<dbReference type="GO" id="GO:0003964">
    <property type="term" value="F:RNA-directed DNA polymerase activity"/>
    <property type="evidence" value="ECO:0007669"/>
    <property type="project" value="UniProtKB-KW"/>
</dbReference>
<dbReference type="Pfam" id="PF17919">
    <property type="entry name" value="RT_RNaseH_2"/>
    <property type="match status" value="1"/>
</dbReference>
<evidence type="ECO:0000256" key="7">
    <source>
        <dbReference type="ARBA" id="ARBA00022884"/>
    </source>
</evidence>
<dbReference type="PANTHER" id="PTHR37984:SF5">
    <property type="entry name" value="PROTEIN NYNRIN-LIKE"/>
    <property type="match status" value="1"/>
</dbReference>
<dbReference type="Pfam" id="PF17921">
    <property type="entry name" value="Integrase_H2C2"/>
    <property type="match status" value="1"/>
</dbReference>
<dbReference type="EMBL" id="PGCI01000729">
    <property type="protein sequence ID" value="PLW18621.1"/>
    <property type="molecule type" value="Genomic_DNA"/>
</dbReference>
<evidence type="ECO:0000256" key="8">
    <source>
        <dbReference type="ARBA" id="ARBA00022918"/>
    </source>
</evidence>
<evidence type="ECO:0000313" key="12">
    <source>
        <dbReference type="EMBL" id="PLW18621.1"/>
    </source>
</evidence>
<dbReference type="InterPro" id="IPR000477">
    <property type="entry name" value="RT_dom"/>
</dbReference>
<evidence type="ECO:0000313" key="13">
    <source>
        <dbReference type="Proteomes" id="UP000235392"/>
    </source>
</evidence>
<dbReference type="Gene3D" id="3.30.70.270">
    <property type="match status" value="1"/>
</dbReference>
<evidence type="ECO:0000259" key="11">
    <source>
        <dbReference type="PROSITE" id="PS50994"/>
    </source>
</evidence>
<keyword evidence="1" id="KW-0645">Protease</keyword>
<dbReference type="InterPro" id="IPR043128">
    <property type="entry name" value="Rev_trsase/Diguanyl_cyclase"/>
</dbReference>
<dbReference type="Gene3D" id="3.10.10.10">
    <property type="entry name" value="HIV Type 1 Reverse Transcriptase, subunit A, domain 1"/>
    <property type="match status" value="1"/>
</dbReference>
<dbReference type="PROSITE" id="PS50994">
    <property type="entry name" value="INTEGRASE"/>
    <property type="match status" value="1"/>
</dbReference>
<keyword evidence="7" id="KW-0694">RNA-binding</keyword>
<evidence type="ECO:0000256" key="9">
    <source>
        <dbReference type="ARBA" id="ARBA00023268"/>
    </source>
</evidence>
<evidence type="ECO:0000256" key="1">
    <source>
        <dbReference type="ARBA" id="ARBA00022670"/>
    </source>
</evidence>
<dbReference type="InterPro" id="IPR036397">
    <property type="entry name" value="RNaseH_sf"/>
</dbReference>
<dbReference type="InterPro" id="IPR001584">
    <property type="entry name" value="Integrase_cat-core"/>
</dbReference>
<dbReference type="SUPFAM" id="SSF53098">
    <property type="entry name" value="Ribonuclease H-like"/>
    <property type="match status" value="1"/>
</dbReference>
<dbReference type="GO" id="GO:0005634">
    <property type="term" value="C:nucleus"/>
    <property type="evidence" value="ECO:0007669"/>
    <property type="project" value="UniProtKB-ARBA"/>
</dbReference>
<dbReference type="GO" id="GO:0008233">
    <property type="term" value="F:peptidase activity"/>
    <property type="evidence" value="ECO:0007669"/>
    <property type="project" value="UniProtKB-KW"/>
</dbReference>